<evidence type="ECO:0000313" key="2">
    <source>
        <dbReference type="EMBL" id="SAI72960.1"/>
    </source>
</evidence>
<reference evidence="2 3" key="1">
    <citation type="submission" date="2016-04" db="EMBL/GenBank/DDBJ databases">
        <authorList>
            <consortium name="Pathogen Informatics"/>
        </authorList>
    </citation>
    <scope>NUCLEOTIDE SEQUENCE [LARGE SCALE GENOMIC DNA]</scope>
    <source>
        <strain evidence="2 3">H050680373</strain>
    </source>
</reference>
<organism evidence="2 3">
    <name type="scientific">Bordetella ansorpii</name>
    <dbReference type="NCBI Taxonomy" id="288768"/>
    <lineage>
        <taxon>Bacteria</taxon>
        <taxon>Pseudomonadati</taxon>
        <taxon>Pseudomonadota</taxon>
        <taxon>Betaproteobacteria</taxon>
        <taxon>Burkholderiales</taxon>
        <taxon>Alcaligenaceae</taxon>
        <taxon>Bordetella</taxon>
    </lineage>
</organism>
<dbReference type="EMBL" id="FKIF01000008">
    <property type="protein sequence ID" value="SAI72960.1"/>
    <property type="molecule type" value="Genomic_DNA"/>
</dbReference>
<evidence type="ECO:0000256" key="1">
    <source>
        <dbReference type="SAM" id="MobiDB-lite"/>
    </source>
</evidence>
<proteinExistence type="predicted"/>
<feature type="region of interest" description="Disordered" evidence="1">
    <location>
        <begin position="1"/>
        <end position="21"/>
    </location>
</feature>
<dbReference type="Proteomes" id="UP000076848">
    <property type="component" value="Unassembled WGS sequence"/>
</dbReference>
<evidence type="ECO:0000313" key="3">
    <source>
        <dbReference type="Proteomes" id="UP000076848"/>
    </source>
</evidence>
<protein>
    <submittedName>
        <fullName evidence="2">Uncharacterized protein</fullName>
    </submittedName>
</protein>
<name>A0A157SR73_9BORD</name>
<dbReference type="AlphaFoldDB" id="A0A157SR73"/>
<keyword evidence="3" id="KW-1185">Reference proteome</keyword>
<gene>
    <name evidence="2" type="ORF">SAMEA3906486_04377</name>
</gene>
<accession>A0A157SR73</accession>
<sequence>MTEQAMPPIGADNTGQTPGEDRIIWRPDLQQKFDVSSNTVRRWILEGKLPPPDVDLSRKTKGWRLSTLLNAGIRLA</sequence>